<proteinExistence type="predicted"/>
<dbReference type="InterPro" id="IPR011649">
    <property type="entry name" value="KaiB_domain"/>
</dbReference>
<name>A0A563VNC1_9CYAN</name>
<evidence type="ECO:0000259" key="1">
    <source>
        <dbReference type="SMART" id="SM01248"/>
    </source>
</evidence>
<dbReference type="RefSeq" id="WP_144870852.1">
    <property type="nucleotide sequence ID" value="NZ_LR213915.1"/>
</dbReference>
<protein>
    <submittedName>
        <fullName evidence="2">KaiB domain-containing protein</fullName>
    </submittedName>
</protein>
<dbReference type="Proteomes" id="UP000320055">
    <property type="component" value="Unassembled WGS sequence"/>
</dbReference>
<dbReference type="Gene3D" id="3.40.30.10">
    <property type="entry name" value="Glutaredoxin"/>
    <property type="match status" value="1"/>
</dbReference>
<dbReference type="GO" id="GO:0048511">
    <property type="term" value="P:rhythmic process"/>
    <property type="evidence" value="ECO:0007669"/>
    <property type="project" value="InterPro"/>
</dbReference>
<dbReference type="SUPFAM" id="SSF52833">
    <property type="entry name" value="Thioredoxin-like"/>
    <property type="match status" value="1"/>
</dbReference>
<dbReference type="SMART" id="SM01248">
    <property type="entry name" value="KaiB"/>
    <property type="match status" value="1"/>
</dbReference>
<dbReference type="PANTHER" id="PTHR41709:SF2">
    <property type="entry name" value="CIRCADIAN CLOCK PROTEIN KAIB2"/>
    <property type="match status" value="1"/>
</dbReference>
<dbReference type="EMBL" id="CAACVJ010000073">
    <property type="protein sequence ID" value="VEP12775.1"/>
    <property type="molecule type" value="Genomic_DNA"/>
</dbReference>
<accession>A0A563VNC1</accession>
<keyword evidence="3" id="KW-1185">Reference proteome</keyword>
<dbReference type="Pfam" id="PF07689">
    <property type="entry name" value="KaiB"/>
    <property type="match status" value="1"/>
</dbReference>
<evidence type="ECO:0000313" key="3">
    <source>
        <dbReference type="Proteomes" id="UP000320055"/>
    </source>
</evidence>
<reference evidence="2 3" key="1">
    <citation type="submission" date="2019-01" db="EMBL/GenBank/DDBJ databases">
        <authorList>
            <person name="Brito A."/>
        </authorList>
    </citation>
    <scope>NUCLEOTIDE SEQUENCE [LARGE SCALE GENOMIC DNA]</scope>
    <source>
        <strain evidence="2">1</strain>
    </source>
</reference>
<dbReference type="CDD" id="cd02978">
    <property type="entry name" value="KaiB_like"/>
    <property type="match status" value="1"/>
</dbReference>
<dbReference type="PANTHER" id="PTHR41709">
    <property type="entry name" value="KAIB-LIKE PROTEIN 1"/>
    <property type="match status" value="1"/>
</dbReference>
<dbReference type="AlphaFoldDB" id="A0A563VNC1"/>
<feature type="domain" description="KaiB" evidence="1">
    <location>
        <begin position="175"/>
        <end position="256"/>
    </location>
</feature>
<dbReference type="InterPro" id="IPR039022">
    <property type="entry name" value="KaiB-like"/>
</dbReference>
<gene>
    <name evidence="2" type="ORF">H1P_1640012</name>
</gene>
<dbReference type="OrthoDB" id="5458519at2"/>
<organism evidence="2 3">
    <name type="scientific">Hyella patelloides LEGE 07179</name>
    <dbReference type="NCBI Taxonomy" id="945734"/>
    <lineage>
        <taxon>Bacteria</taxon>
        <taxon>Bacillati</taxon>
        <taxon>Cyanobacteriota</taxon>
        <taxon>Cyanophyceae</taxon>
        <taxon>Pleurocapsales</taxon>
        <taxon>Hyellaceae</taxon>
        <taxon>Hyella</taxon>
    </lineage>
</organism>
<sequence length="256" mass="29520">MTESNSPLPQSYKGIALFTPGGDLIYAIDPKKQDRWHLHLCLSLQEILGLPEPPHFLVPAYTATIDRYSDRKTGKIQVSAEVYPAVKRYLPLLQVLFENEKWQLAPWQEEYCNPSLLETYRESFPQLWQENELIVRLDPDNLDYRHLTSNLSSYKSSETLFTETQTQNNVGYVLRLFISHDNATTEKTLDSIHKILEQGLTHPYTLKIIDISKNPEQAERDRISATPALVRVFPEPVKKIVGELDDLERVLRIISS</sequence>
<evidence type="ECO:0000313" key="2">
    <source>
        <dbReference type="EMBL" id="VEP12775.1"/>
    </source>
</evidence>
<dbReference type="InterPro" id="IPR036249">
    <property type="entry name" value="Thioredoxin-like_sf"/>
</dbReference>